<dbReference type="AlphaFoldDB" id="X0SYC1"/>
<dbReference type="InterPro" id="IPR016181">
    <property type="entry name" value="Acyl_CoA_acyltransferase"/>
</dbReference>
<dbReference type="InterPro" id="IPR052523">
    <property type="entry name" value="Trichothecene_AcTrans"/>
</dbReference>
<organism evidence="2">
    <name type="scientific">marine sediment metagenome</name>
    <dbReference type="NCBI Taxonomy" id="412755"/>
    <lineage>
        <taxon>unclassified sequences</taxon>
        <taxon>metagenomes</taxon>
        <taxon>ecological metagenomes</taxon>
    </lineage>
</organism>
<feature type="domain" description="N-acetyltransferase" evidence="1">
    <location>
        <begin position="52"/>
        <end position="200"/>
    </location>
</feature>
<comment type="caution">
    <text evidence="2">The sequence shown here is derived from an EMBL/GenBank/DDBJ whole genome shotgun (WGS) entry which is preliminary data.</text>
</comment>
<evidence type="ECO:0000259" key="1">
    <source>
        <dbReference type="PROSITE" id="PS51186"/>
    </source>
</evidence>
<sequence length="202" mass="23761">MELYRLRKKDINRAAEVLGKAYLDYLPLAYLVPDEKRLKKYVKDMYKIELKLRFRHGEIYGTSPDLEGVIAWIFSDNYNISLFEQLRTGGLLLIFKIGIGAIKRFLSIESFFTSIHMQHMKIPHWLLGPFGVDPLNQGKGIGSFLLRRLFKVADSSEHPIYLYTSTEKNFLIYQHMGFQLIEKVNYPDGNIPFWFMIRYPQL</sequence>
<dbReference type="CDD" id="cd04301">
    <property type="entry name" value="NAT_SF"/>
    <property type="match status" value="1"/>
</dbReference>
<gene>
    <name evidence="2" type="ORF">S01H1_30551</name>
</gene>
<dbReference type="GO" id="GO:0016747">
    <property type="term" value="F:acyltransferase activity, transferring groups other than amino-acyl groups"/>
    <property type="evidence" value="ECO:0007669"/>
    <property type="project" value="InterPro"/>
</dbReference>
<evidence type="ECO:0000313" key="2">
    <source>
        <dbReference type="EMBL" id="GAF85944.1"/>
    </source>
</evidence>
<dbReference type="EMBL" id="BARS01018809">
    <property type="protein sequence ID" value="GAF85944.1"/>
    <property type="molecule type" value="Genomic_DNA"/>
</dbReference>
<proteinExistence type="predicted"/>
<accession>X0SYC1</accession>
<dbReference type="Gene3D" id="3.40.630.30">
    <property type="match status" value="1"/>
</dbReference>
<dbReference type="SUPFAM" id="SSF55729">
    <property type="entry name" value="Acyl-CoA N-acyltransferases (Nat)"/>
    <property type="match status" value="1"/>
</dbReference>
<dbReference type="PANTHER" id="PTHR42791">
    <property type="entry name" value="GNAT FAMILY ACETYLTRANSFERASE"/>
    <property type="match status" value="1"/>
</dbReference>
<name>X0SYC1_9ZZZZ</name>
<dbReference type="PROSITE" id="PS51186">
    <property type="entry name" value="GNAT"/>
    <property type="match status" value="1"/>
</dbReference>
<reference evidence="2" key="1">
    <citation type="journal article" date="2014" name="Front. Microbiol.">
        <title>High frequency of phylogenetically diverse reductive dehalogenase-homologous genes in deep subseafloor sedimentary metagenomes.</title>
        <authorList>
            <person name="Kawai M."/>
            <person name="Futagami T."/>
            <person name="Toyoda A."/>
            <person name="Takaki Y."/>
            <person name="Nishi S."/>
            <person name="Hori S."/>
            <person name="Arai W."/>
            <person name="Tsubouchi T."/>
            <person name="Morono Y."/>
            <person name="Uchiyama I."/>
            <person name="Ito T."/>
            <person name="Fujiyama A."/>
            <person name="Inagaki F."/>
            <person name="Takami H."/>
        </authorList>
    </citation>
    <scope>NUCLEOTIDE SEQUENCE</scope>
    <source>
        <strain evidence="2">Expedition CK06-06</strain>
    </source>
</reference>
<dbReference type="InterPro" id="IPR000182">
    <property type="entry name" value="GNAT_dom"/>
</dbReference>
<protein>
    <recommendedName>
        <fullName evidence="1">N-acetyltransferase domain-containing protein</fullName>
    </recommendedName>
</protein>
<dbReference type="PANTHER" id="PTHR42791:SF1">
    <property type="entry name" value="N-ACETYLTRANSFERASE DOMAIN-CONTAINING PROTEIN"/>
    <property type="match status" value="1"/>
</dbReference>